<dbReference type="InterPro" id="IPR041674">
    <property type="entry name" value="TetR_C_22"/>
</dbReference>
<dbReference type="Pfam" id="PF00440">
    <property type="entry name" value="TetR_N"/>
    <property type="match status" value="1"/>
</dbReference>
<dbReference type="InterPro" id="IPR009057">
    <property type="entry name" value="Homeodomain-like_sf"/>
</dbReference>
<evidence type="ECO:0000256" key="4">
    <source>
        <dbReference type="PROSITE-ProRule" id="PRU00335"/>
    </source>
</evidence>
<dbReference type="InterPro" id="IPR050109">
    <property type="entry name" value="HTH-type_TetR-like_transc_reg"/>
</dbReference>
<dbReference type="STRING" id="1306406.J116_023060"/>
<evidence type="ECO:0000256" key="3">
    <source>
        <dbReference type="ARBA" id="ARBA00023163"/>
    </source>
</evidence>
<evidence type="ECO:0000256" key="1">
    <source>
        <dbReference type="ARBA" id="ARBA00023015"/>
    </source>
</evidence>
<name>A0A1D3DX50_9ACTN</name>
<evidence type="ECO:0000313" key="7">
    <source>
        <dbReference type="Proteomes" id="UP000095329"/>
    </source>
</evidence>
<dbReference type="SUPFAM" id="SSF46689">
    <property type="entry name" value="Homeodomain-like"/>
    <property type="match status" value="1"/>
</dbReference>
<dbReference type="OrthoDB" id="9816320at2"/>
<proteinExistence type="predicted"/>
<dbReference type="RefSeq" id="WP_028964434.1">
    <property type="nucleotide sequence ID" value="NZ_ASHX02000001.1"/>
</dbReference>
<dbReference type="PROSITE" id="PS50977">
    <property type="entry name" value="HTH_TETR_2"/>
    <property type="match status" value="1"/>
</dbReference>
<dbReference type="Gene3D" id="1.10.357.10">
    <property type="entry name" value="Tetracycline Repressor, domain 2"/>
    <property type="match status" value="1"/>
</dbReference>
<comment type="caution">
    <text evidence="6">The sequence shown here is derived from an EMBL/GenBank/DDBJ whole genome shotgun (WGS) entry which is preliminary data.</text>
</comment>
<gene>
    <name evidence="6" type="ORF">J116_023060</name>
</gene>
<keyword evidence="2 4" id="KW-0238">DNA-binding</keyword>
<dbReference type="eggNOG" id="COG1309">
    <property type="taxonomic scope" value="Bacteria"/>
</dbReference>
<keyword evidence="3" id="KW-0804">Transcription</keyword>
<dbReference type="Pfam" id="PF17928">
    <property type="entry name" value="TetR_C_22"/>
    <property type="match status" value="1"/>
</dbReference>
<keyword evidence="7" id="KW-1185">Reference proteome</keyword>
<evidence type="ECO:0000259" key="5">
    <source>
        <dbReference type="PROSITE" id="PS50977"/>
    </source>
</evidence>
<sequence>MESVPPPPSLRRPPVQRRSAERLARILDACADLLDLTGYDELTTRDVAARAGVPIGSVYRFFADKRAMAKALAHRNLDRYAARVAARLAAEPGLDGHATVDLVLDEYLAMKRTVPGFALVDFGVPGPSVPPGEDPNGRVADLIAPLLAGRADPDEVLCRKVRAGVEAADALLRLAFRADPAGDPELIAETREMLHAYLAPVLR</sequence>
<evidence type="ECO:0000256" key="2">
    <source>
        <dbReference type="ARBA" id="ARBA00023125"/>
    </source>
</evidence>
<dbReference type="InterPro" id="IPR001647">
    <property type="entry name" value="HTH_TetR"/>
</dbReference>
<dbReference type="Proteomes" id="UP000095329">
    <property type="component" value="Unassembled WGS sequence"/>
</dbReference>
<dbReference type="PANTHER" id="PTHR30055">
    <property type="entry name" value="HTH-TYPE TRANSCRIPTIONAL REGULATOR RUTR"/>
    <property type="match status" value="1"/>
</dbReference>
<dbReference type="PANTHER" id="PTHR30055:SF151">
    <property type="entry name" value="TRANSCRIPTIONAL REGULATORY PROTEIN"/>
    <property type="match status" value="1"/>
</dbReference>
<keyword evidence="1" id="KW-0805">Transcription regulation</keyword>
<feature type="DNA-binding region" description="H-T-H motif" evidence="4">
    <location>
        <begin position="43"/>
        <end position="62"/>
    </location>
</feature>
<dbReference type="GO" id="GO:0003700">
    <property type="term" value="F:DNA-binding transcription factor activity"/>
    <property type="evidence" value="ECO:0007669"/>
    <property type="project" value="TreeGrafter"/>
</dbReference>
<feature type="domain" description="HTH tetR-type" evidence="5">
    <location>
        <begin position="20"/>
        <end position="80"/>
    </location>
</feature>
<dbReference type="GO" id="GO:0000976">
    <property type="term" value="F:transcription cis-regulatory region binding"/>
    <property type="evidence" value="ECO:0007669"/>
    <property type="project" value="TreeGrafter"/>
</dbReference>
<organism evidence="6 7">
    <name type="scientific">Streptomyces thermolilacinus SPC6</name>
    <dbReference type="NCBI Taxonomy" id="1306406"/>
    <lineage>
        <taxon>Bacteria</taxon>
        <taxon>Bacillati</taxon>
        <taxon>Actinomycetota</taxon>
        <taxon>Actinomycetes</taxon>
        <taxon>Kitasatosporales</taxon>
        <taxon>Streptomycetaceae</taxon>
        <taxon>Streptomyces</taxon>
    </lineage>
</organism>
<accession>A0A1D3DX50</accession>
<dbReference type="PRINTS" id="PR00455">
    <property type="entry name" value="HTHTETR"/>
</dbReference>
<protein>
    <submittedName>
        <fullName evidence="6">TetR family transcriptional regulator</fullName>
    </submittedName>
</protein>
<dbReference type="AlphaFoldDB" id="A0A1D3DX50"/>
<evidence type="ECO:0000313" key="6">
    <source>
        <dbReference type="EMBL" id="OEJ96894.1"/>
    </source>
</evidence>
<reference evidence="6 7" key="1">
    <citation type="journal article" date="2013" name="Genome Announc.">
        <title>Genome Sequence of Streptomyces violaceusniger Strain SPC6, a Halotolerant Streptomycete That Exhibits Rapid Growth and Development.</title>
        <authorList>
            <person name="Chen X."/>
            <person name="Zhang B."/>
            <person name="Zhang W."/>
            <person name="Wu X."/>
            <person name="Zhang M."/>
            <person name="Chen T."/>
            <person name="Liu G."/>
            <person name="Dyson P."/>
        </authorList>
    </citation>
    <scope>NUCLEOTIDE SEQUENCE [LARGE SCALE GENOMIC DNA]</scope>
    <source>
        <strain evidence="6 7">SPC6</strain>
    </source>
</reference>
<dbReference type="EMBL" id="ASHX02000001">
    <property type="protein sequence ID" value="OEJ96894.1"/>
    <property type="molecule type" value="Genomic_DNA"/>
</dbReference>